<evidence type="ECO:0000256" key="2">
    <source>
        <dbReference type="ARBA" id="ARBA00022729"/>
    </source>
</evidence>
<gene>
    <name evidence="7" type="ORF">CFS9_13990</name>
</gene>
<dbReference type="RefSeq" id="WP_369617881.1">
    <property type="nucleotide sequence ID" value="NZ_AP031573.1"/>
</dbReference>
<evidence type="ECO:0000313" key="7">
    <source>
        <dbReference type="EMBL" id="BFM42758.1"/>
    </source>
</evidence>
<dbReference type="Pfam" id="PF01483">
    <property type="entry name" value="P_proprotein"/>
    <property type="match status" value="1"/>
</dbReference>
<evidence type="ECO:0000256" key="1">
    <source>
        <dbReference type="ARBA" id="ARBA00022670"/>
    </source>
</evidence>
<dbReference type="InterPro" id="IPR026444">
    <property type="entry name" value="Secre_tail"/>
</dbReference>
<dbReference type="AlphaFoldDB" id="A0AAT9GZW1"/>
<organism evidence="7">
    <name type="scientific">Flavobacterium sp. CFS9</name>
    <dbReference type="NCBI Taxonomy" id="3143118"/>
    <lineage>
        <taxon>Bacteria</taxon>
        <taxon>Pseudomonadati</taxon>
        <taxon>Bacteroidota</taxon>
        <taxon>Flavobacteriia</taxon>
        <taxon>Flavobacteriales</taxon>
        <taxon>Flavobacteriaceae</taxon>
        <taxon>Flavobacterium</taxon>
    </lineage>
</organism>
<evidence type="ECO:0000256" key="4">
    <source>
        <dbReference type="SAM" id="MobiDB-lite"/>
    </source>
</evidence>
<dbReference type="Pfam" id="PF18962">
    <property type="entry name" value="Por_Secre_tail"/>
    <property type="match status" value="1"/>
</dbReference>
<dbReference type="EMBL" id="AP031573">
    <property type="protein sequence ID" value="BFM42758.1"/>
    <property type="molecule type" value="Genomic_DNA"/>
</dbReference>
<feature type="compositionally biased region" description="Basic and acidic residues" evidence="4">
    <location>
        <begin position="261"/>
        <end position="271"/>
    </location>
</feature>
<keyword evidence="2 5" id="KW-0732">Signal</keyword>
<accession>A0AAT9GZW1</accession>
<evidence type="ECO:0000256" key="3">
    <source>
        <dbReference type="ARBA" id="ARBA00022801"/>
    </source>
</evidence>
<keyword evidence="3" id="KW-0378">Hydrolase</keyword>
<name>A0AAT9GZW1_9FLAO</name>
<evidence type="ECO:0000259" key="6">
    <source>
        <dbReference type="PROSITE" id="PS51829"/>
    </source>
</evidence>
<dbReference type="GO" id="GO:0008237">
    <property type="term" value="F:metallopeptidase activity"/>
    <property type="evidence" value="ECO:0007669"/>
    <property type="project" value="InterPro"/>
</dbReference>
<dbReference type="GO" id="GO:0006508">
    <property type="term" value="P:proteolysis"/>
    <property type="evidence" value="ECO:0007669"/>
    <property type="project" value="UniProtKB-KW"/>
</dbReference>
<dbReference type="InterPro" id="IPR024079">
    <property type="entry name" value="MetalloPept_cat_dom_sf"/>
</dbReference>
<evidence type="ECO:0000256" key="5">
    <source>
        <dbReference type="SAM" id="SignalP"/>
    </source>
</evidence>
<sequence>MKKNLLFLFFTFCCAGVYAQNDGLWQKVDAVSLSKRGVTSQPGRLYYKLNSDFLKTKLSVTTAKTAKNTSTEITFPNAGGTLERFTVWESSNFEPELQAKYPEIRAYEGRGLDDKTAKIYFSVAPIGVQTMVLRTDKPSEYIEQNQEDKSSYVLFTKNDEASKSRLTCKTTDVQANTSTSPNTAKSAANNKSFKTFRLALSCTGEYTAYFGGTKAGALAGMNATLARVNGVFNKDLAVRVVLIANNDAVIYTNGLTDPYSDPDRGTSRDPSDGNDYWSKEVQSNLTSVIGEANYDIGHLFGASGGGGNAGCIGCVCDSPTPSDAMGKGSAYTSPSDQKPEGDNFDIDFVAHEMGHQFGGYHTFSYDASERTGLNVEPGSGSTIMGYAGVSKGYDVQNHSDDYFAYASILQIQNTLSGKNCPVSTAIANNPPVVDAGADYTIPISTPFVLTGIGSAVAGVTYTWEQFDSASGSSTANSNSTAYPDKPNGPMFRSVRPGSSLVRYMPDLNNVLLNKLTTTWESVSSVARTLHFTLTARDNGASGAAQTNTDTMIATVVTNAGPFTVTSQNTDDVSWPIGSNQTVTWAVNNTNTLQGSSSVNIKLSTDGGLTFPIILAANTPNDGSQTVQIPTSVTASTNCRLKIEPTANIYYALNSKSFAVGYTSTTTCDSYSFGNAFTIPQVNSFTSKTVNVPASTGTISDVNVLVNVTHDKLSDFELQIVNPQGTVVNLYDRNSCGGINSTLALQFDDAGVALDCSKTTSQIVVPIDLLSVFNGQDPKGTWSFRVRDAVSGNFGTINSASLNICNKTFTLGEVDIENVAFTLYPNPNRGNFTIQFTSDSINKVQVYVHDILGKQVYFNSFDKTPYFNQNIQLAGATAGMYLVTVIEGERRTVKKIILY</sequence>
<dbReference type="NCBIfam" id="TIGR04183">
    <property type="entry name" value="Por_Secre_tail"/>
    <property type="match status" value="1"/>
</dbReference>
<dbReference type="GO" id="GO:0004252">
    <property type="term" value="F:serine-type endopeptidase activity"/>
    <property type="evidence" value="ECO:0007669"/>
    <property type="project" value="InterPro"/>
</dbReference>
<feature type="region of interest" description="Disordered" evidence="4">
    <location>
        <begin position="254"/>
        <end position="277"/>
    </location>
</feature>
<keyword evidence="1" id="KW-0645">Protease</keyword>
<dbReference type="SUPFAM" id="SSF55486">
    <property type="entry name" value="Metalloproteases ('zincins'), catalytic domain"/>
    <property type="match status" value="1"/>
</dbReference>
<protein>
    <recommendedName>
        <fullName evidence="6">P/Homo B domain-containing protein</fullName>
    </recommendedName>
</protein>
<feature type="region of interest" description="Disordered" evidence="4">
    <location>
        <begin position="469"/>
        <end position="491"/>
    </location>
</feature>
<dbReference type="Gene3D" id="3.40.390.10">
    <property type="entry name" value="Collagenase (Catalytic Domain)"/>
    <property type="match status" value="1"/>
</dbReference>
<dbReference type="InterPro" id="IPR002884">
    <property type="entry name" value="P_dom"/>
</dbReference>
<dbReference type="Pfam" id="PF13583">
    <property type="entry name" value="Reprolysin_4"/>
    <property type="match status" value="1"/>
</dbReference>
<feature type="compositionally biased region" description="Low complexity" evidence="4">
    <location>
        <begin position="469"/>
        <end position="481"/>
    </location>
</feature>
<proteinExistence type="predicted"/>
<dbReference type="Gene3D" id="2.60.120.260">
    <property type="entry name" value="Galactose-binding domain-like"/>
    <property type="match status" value="1"/>
</dbReference>
<feature type="chain" id="PRO_5043938903" description="P/Homo B domain-containing protein" evidence="5">
    <location>
        <begin position="20"/>
        <end position="898"/>
    </location>
</feature>
<dbReference type="SUPFAM" id="SSF49785">
    <property type="entry name" value="Galactose-binding domain-like"/>
    <property type="match status" value="1"/>
</dbReference>
<reference evidence="7" key="1">
    <citation type="submission" date="2024-05" db="EMBL/GenBank/DDBJ databases">
        <title>Whole-Genome Sequence of CFS9, a Potential Fish Probiotic Isolated from the Body Surface of Silurus asotus.</title>
        <authorList>
            <person name="Kojima M."/>
            <person name="Tobioka K."/>
            <person name="Yokota K."/>
            <person name="Nakatani H."/>
            <person name="Hori K."/>
            <person name="Tamaru Y."/>
            <person name="Okazaki F."/>
        </authorList>
    </citation>
    <scope>NUCLEOTIDE SEQUENCE</scope>
    <source>
        <strain evidence="7">CFS9</strain>
    </source>
</reference>
<dbReference type="InterPro" id="IPR008979">
    <property type="entry name" value="Galactose-bd-like_sf"/>
</dbReference>
<feature type="domain" description="P/Homo B" evidence="6">
    <location>
        <begin position="658"/>
        <end position="815"/>
    </location>
</feature>
<feature type="signal peptide" evidence="5">
    <location>
        <begin position="1"/>
        <end position="19"/>
    </location>
</feature>
<dbReference type="PROSITE" id="PS51829">
    <property type="entry name" value="P_HOMO_B"/>
    <property type="match status" value="1"/>
</dbReference>